<dbReference type="InterPro" id="IPR007568">
    <property type="entry name" value="RTA1"/>
</dbReference>
<dbReference type="OrthoDB" id="5384040at2759"/>
<evidence type="ECO:0000313" key="6">
    <source>
        <dbReference type="EMBL" id="EXA32110.1"/>
    </source>
</evidence>
<evidence type="ECO:0000256" key="2">
    <source>
        <dbReference type="ARBA" id="ARBA00022692"/>
    </source>
</evidence>
<keyword evidence="3 5" id="KW-1133">Transmembrane helix</keyword>
<dbReference type="GO" id="GO:0016020">
    <property type="term" value="C:membrane"/>
    <property type="evidence" value="ECO:0007669"/>
    <property type="project" value="UniProtKB-SubCell"/>
</dbReference>
<dbReference type="PANTHER" id="PTHR31465">
    <property type="entry name" value="PROTEIN RTA1-RELATED"/>
    <property type="match status" value="1"/>
</dbReference>
<evidence type="ECO:0000256" key="3">
    <source>
        <dbReference type="ARBA" id="ARBA00022989"/>
    </source>
</evidence>
<name>W9NWH6_FUSOX</name>
<feature type="transmembrane region" description="Helical" evidence="5">
    <location>
        <begin position="207"/>
        <end position="226"/>
    </location>
</feature>
<dbReference type="Proteomes" id="UP000030751">
    <property type="component" value="Unassembled WGS sequence"/>
</dbReference>
<evidence type="ECO:0008006" key="7">
    <source>
        <dbReference type="Google" id="ProtNLM"/>
    </source>
</evidence>
<feature type="transmembrane region" description="Helical" evidence="5">
    <location>
        <begin position="167"/>
        <end position="187"/>
    </location>
</feature>
<feature type="transmembrane region" description="Helical" evidence="5">
    <location>
        <begin position="126"/>
        <end position="147"/>
    </location>
</feature>
<evidence type="ECO:0000256" key="5">
    <source>
        <dbReference type="SAM" id="Phobius"/>
    </source>
</evidence>
<evidence type="ECO:0000256" key="4">
    <source>
        <dbReference type="ARBA" id="ARBA00023136"/>
    </source>
</evidence>
<feature type="transmembrane region" description="Helical" evidence="5">
    <location>
        <begin position="24"/>
        <end position="43"/>
    </location>
</feature>
<reference evidence="6" key="1">
    <citation type="submission" date="2011-10" db="EMBL/GenBank/DDBJ databases">
        <title>The Genome Sequence of Fusarium oxysporum HDV247.</title>
        <authorList>
            <consortium name="The Broad Institute Genome Sequencing Platform"/>
            <person name="Ma L.-J."/>
            <person name="Gale L.R."/>
            <person name="Schwartz D.C."/>
            <person name="Zhou S."/>
            <person name="Corby-Kistler H."/>
            <person name="Young S.K."/>
            <person name="Zeng Q."/>
            <person name="Gargeya S."/>
            <person name="Fitzgerald M."/>
            <person name="Haas B."/>
            <person name="Abouelleil A."/>
            <person name="Alvarado L."/>
            <person name="Arachchi H.M."/>
            <person name="Berlin A."/>
            <person name="Brown A."/>
            <person name="Chapman S.B."/>
            <person name="Chen Z."/>
            <person name="Dunbar C."/>
            <person name="Freedman E."/>
            <person name="Gearin G."/>
            <person name="Goldberg J."/>
            <person name="Griggs A."/>
            <person name="Gujja S."/>
            <person name="Heiman D."/>
            <person name="Howarth C."/>
            <person name="Larson L."/>
            <person name="Lui A."/>
            <person name="MacDonald P.J.P."/>
            <person name="Montmayeur A."/>
            <person name="Murphy C."/>
            <person name="Neiman D."/>
            <person name="Pearson M."/>
            <person name="Priest M."/>
            <person name="Roberts A."/>
            <person name="Saif S."/>
            <person name="Shea T."/>
            <person name="Shenoy N."/>
            <person name="Sisk P."/>
            <person name="Stolte C."/>
            <person name="Sykes S."/>
            <person name="Wortman J."/>
            <person name="Nusbaum C."/>
            <person name="Birren B."/>
        </authorList>
    </citation>
    <scope>NUCLEOTIDE SEQUENCE [LARGE SCALE GENOMIC DNA]</scope>
    <source>
        <strain evidence="6">HDV247</strain>
    </source>
</reference>
<feature type="transmembrane region" description="Helical" evidence="5">
    <location>
        <begin position="246"/>
        <end position="263"/>
    </location>
</feature>
<comment type="subcellular location">
    <subcellularLocation>
        <location evidence="1">Membrane</location>
        <topology evidence="1">Multi-pass membrane protein</topology>
    </subcellularLocation>
</comment>
<accession>W9NWH6</accession>
<organism evidence="6">
    <name type="scientific">Fusarium oxysporum f. sp. pisi HDV247</name>
    <dbReference type="NCBI Taxonomy" id="1080344"/>
    <lineage>
        <taxon>Eukaryota</taxon>
        <taxon>Fungi</taxon>
        <taxon>Dikarya</taxon>
        <taxon>Ascomycota</taxon>
        <taxon>Pezizomycotina</taxon>
        <taxon>Sordariomycetes</taxon>
        <taxon>Hypocreomycetidae</taxon>
        <taxon>Hypocreales</taxon>
        <taxon>Nectriaceae</taxon>
        <taxon>Fusarium</taxon>
        <taxon>Fusarium oxysporum species complex</taxon>
    </lineage>
</organism>
<dbReference type="EMBL" id="JH651000">
    <property type="protein sequence ID" value="EXA32110.1"/>
    <property type="molecule type" value="Genomic_DNA"/>
</dbReference>
<dbReference type="PANTHER" id="PTHR31465:SF15">
    <property type="entry name" value="LIPID TRANSPORTER ATNI-RELATED"/>
    <property type="match status" value="1"/>
</dbReference>
<proteinExistence type="predicted"/>
<keyword evidence="4 5" id="KW-0472">Membrane</keyword>
<dbReference type="Pfam" id="PF04479">
    <property type="entry name" value="RTA1"/>
    <property type="match status" value="1"/>
</dbReference>
<protein>
    <recommendedName>
        <fullName evidence="7">RTA1 domain protein</fullName>
    </recommendedName>
</protein>
<keyword evidence="2 5" id="KW-0812">Transmembrane</keyword>
<dbReference type="AlphaFoldDB" id="W9NWH6"/>
<dbReference type="HOGENOM" id="CLU_033465_3_0_1"/>
<sequence>MTPDTGFSVPRDEFGPFWPFHPSFETNLCIAALFGLSTGIHVLQAILHRTGFCWVIVMGGLWETFAFVLRTLGSQNGTVPVYYIISSVLFNLAPLWINAFLYMMAARLIYYCLPDHKVFNIHATTLAKTFVCLDIVCFLGQAGGGAVMQKSGESDEPENMWKLGHGIYIFGCAAQLCFLALFAVLMVAFRRKVNQEGGSAEGTRRVIFLEAVIYVILLLITVRVTYRLIEFGQGTGHDNPIISNENYAIFLDAVPMIVAFFLLNAGHPGIVMRGVDGNFGRGKEKHELLQDEDRPTSGSRLVWLRNNLEEWRYNYDLELRDLRR</sequence>
<reference evidence="6" key="2">
    <citation type="submission" date="2012-05" db="EMBL/GenBank/DDBJ databases">
        <title>Annotation of the Genome Sequence of Fusarium oxysporum HDV247.</title>
        <authorList>
            <consortium name="The Broad Institute Genomics Platform"/>
            <person name="Ma L.-J."/>
            <person name="Corby-Kistler H."/>
            <person name="Broz K."/>
            <person name="Gale L.R."/>
            <person name="Jonkers W."/>
            <person name="O'Donnell K."/>
            <person name="Ploetz R."/>
            <person name="Steinberg C."/>
            <person name="Schwartz D.C."/>
            <person name="VanEtten H."/>
            <person name="Zhou S."/>
            <person name="Young S.K."/>
            <person name="Zeng Q."/>
            <person name="Gargeya S."/>
            <person name="Fitzgerald M."/>
            <person name="Abouelleil A."/>
            <person name="Alvarado L."/>
            <person name="Chapman S.B."/>
            <person name="Gainer-Dewar J."/>
            <person name="Goldberg J."/>
            <person name="Griggs A."/>
            <person name="Gujja S."/>
            <person name="Hansen M."/>
            <person name="Howarth C."/>
            <person name="Imamovic A."/>
            <person name="Ireland A."/>
            <person name="Larimer J."/>
            <person name="McCowan C."/>
            <person name="Murphy C."/>
            <person name="Pearson M."/>
            <person name="Poon T.W."/>
            <person name="Priest M."/>
            <person name="Roberts A."/>
            <person name="Saif S."/>
            <person name="Shea T."/>
            <person name="Sykes S."/>
            <person name="Wortman J."/>
            <person name="Nusbaum C."/>
            <person name="Birren B."/>
        </authorList>
    </citation>
    <scope>NUCLEOTIDE SEQUENCE</scope>
    <source>
        <strain evidence="6">HDV247</strain>
    </source>
</reference>
<gene>
    <name evidence="6" type="ORF">FOVG_16592</name>
</gene>
<feature type="transmembrane region" description="Helical" evidence="5">
    <location>
        <begin position="50"/>
        <end position="69"/>
    </location>
</feature>
<feature type="transmembrane region" description="Helical" evidence="5">
    <location>
        <begin position="81"/>
        <end position="105"/>
    </location>
</feature>
<evidence type="ECO:0000256" key="1">
    <source>
        <dbReference type="ARBA" id="ARBA00004141"/>
    </source>
</evidence>